<feature type="transmembrane region" description="Helical" evidence="5">
    <location>
        <begin position="16"/>
        <end position="37"/>
    </location>
</feature>
<organism evidence="6 7">
    <name type="scientific">Mycena alexandri</name>
    <dbReference type="NCBI Taxonomy" id="1745969"/>
    <lineage>
        <taxon>Eukaryota</taxon>
        <taxon>Fungi</taxon>
        <taxon>Dikarya</taxon>
        <taxon>Basidiomycota</taxon>
        <taxon>Agaricomycotina</taxon>
        <taxon>Agaricomycetes</taxon>
        <taxon>Agaricomycetidae</taxon>
        <taxon>Agaricales</taxon>
        <taxon>Marasmiineae</taxon>
        <taxon>Mycenaceae</taxon>
        <taxon>Mycena</taxon>
    </lineage>
</organism>
<dbReference type="PROSITE" id="PS00092">
    <property type="entry name" value="N6_MTASE"/>
    <property type="match status" value="1"/>
</dbReference>
<dbReference type="GO" id="GO:0032259">
    <property type="term" value="P:methylation"/>
    <property type="evidence" value="ECO:0007669"/>
    <property type="project" value="InterPro"/>
</dbReference>
<keyword evidence="4 5" id="KW-0472">Membrane</keyword>
<gene>
    <name evidence="6" type="ORF">C8F04DRAFT_1071460</name>
</gene>
<evidence type="ECO:0000256" key="2">
    <source>
        <dbReference type="ARBA" id="ARBA00022692"/>
    </source>
</evidence>
<feature type="transmembrane region" description="Helical" evidence="5">
    <location>
        <begin position="137"/>
        <end position="157"/>
    </location>
</feature>
<feature type="transmembrane region" description="Helical" evidence="5">
    <location>
        <begin position="186"/>
        <end position="204"/>
    </location>
</feature>
<name>A0AAD6XD77_9AGAR</name>
<evidence type="ECO:0000256" key="1">
    <source>
        <dbReference type="ARBA" id="ARBA00004141"/>
    </source>
</evidence>
<dbReference type="PANTHER" id="PTHR31465:SF1">
    <property type="entry name" value="PROTEIN RTA1-RELATED"/>
    <property type="match status" value="1"/>
</dbReference>
<evidence type="ECO:0000256" key="5">
    <source>
        <dbReference type="SAM" id="Phobius"/>
    </source>
</evidence>
<dbReference type="EMBL" id="JARJCM010000008">
    <property type="protein sequence ID" value="KAJ7044060.1"/>
    <property type="molecule type" value="Genomic_DNA"/>
</dbReference>
<dbReference type="InterPro" id="IPR007568">
    <property type="entry name" value="RTA1"/>
</dbReference>
<dbReference type="Proteomes" id="UP001218188">
    <property type="component" value="Unassembled WGS sequence"/>
</dbReference>
<evidence type="ECO:0000256" key="3">
    <source>
        <dbReference type="ARBA" id="ARBA00022989"/>
    </source>
</evidence>
<sequence length="269" mass="30634">MVHSVHYITVTPRRPFMLTLILGMAAMALGFIFRIIYSDPPFTLAQSLGKFLLMDLFILLSPCAFLAANYMLLSHLVAMFDKKVVDHCLLIRDSRVVKIFLLSDFATLNLQSCGGLSGTRNAILVNIGNKLVLVRLVLQALSFLLFIVVLVVFGWRISKQFPGIWRSHNTRPFKILSRQPIDDWRILFYLMCTTSVGILIRSVFRVAEFAGGTFGTIATHEGYFYFFDSLPLWIAMTLYCIVWPSRALFMRREQLVELNAAPDAYMEVS</sequence>
<dbReference type="Pfam" id="PF04479">
    <property type="entry name" value="RTA1"/>
    <property type="match status" value="1"/>
</dbReference>
<evidence type="ECO:0000313" key="7">
    <source>
        <dbReference type="Proteomes" id="UP001218188"/>
    </source>
</evidence>
<protein>
    <submittedName>
        <fullName evidence="6">RTA-like protein</fullName>
    </submittedName>
</protein>
<comment type="subcellular location">
    <subcellularLocation>
        <location evidence="1">Membrane</location>
        <topology evidence="1">Multi-pass membrane protein</topology>
    </subcellularLocation>
</comment>
<dbReference type="PANTHER" id="PTHR31465">
    <property type="entry name" value="PROTEIN RTA1-RELATED"/>
    <property type="match status" value="1"/>
</dbReference>
<dbReference type="AlphaFoldDB" id="A0AAD6XD77"/>
<keyword evidence="3 5" id="KW-1133">Transmembrane helix</keyword>
<feature type="transmembrane region" description="Helical" evidence="5">
    <location>
        <begin position="57"/>
        <end position="78"/>
    </location>
</feature>
<dbReference type="GO" id="GO:0003676">
    <property type="term" value="F:nucleic acid binding"/>
    <property type="evidence" value="ECO:0007669"/>
    <property type="project" value="InterPro"/>
</dbReference>
<evidence type="ECO:0000313" key="6">
    <source>
        <dbReference type="EMBL" id="KAJ7044060.1"/>
    </source>
</evidence>
<dbReference type="GO" id="GO:0016020">
    <property type="term" value="C:membrane"/>
    <property type="evidence" value="ECO:0007669"/>
    <property type="project" value="UniProtKB-SubCell"/>
</dbReference>
<comment type="caution">
    <text evidence="6">The sequence shown here is derived from an EMBL/GenBank/DDBJ whole genome shotgun (WGS) entry which is preliminary data.</text>
</comment>
<dbReference type="GO" id="GO:0008168">
    <property type="term" value="F:methyltransferase activity"/>
    <property type="evidence" value="ECO:0007669"/>
    <property type="project" value="InterPro"/>
</dbReference>
<dbReference type="InterPro" id="IPR002052">
    <property type="entry name" value="DNA_methylase_N6_adenine_CS"/>
</dbReference>
<keyword evidence="2 5" id="KW-0812">Transmembrane</keyword>
<accession>A0AAD6XD77</accession>
<feature type="transmembrane region" description="Helical" evidence="5">
    <location>
        <begin position="224"/>
        <end position="242"/>
    </location>
</feature>
<keyword evidence="7" id="KW-1185">Reference proteome</keyword>
<evidence type="ECO:0000256" key="4">
    <source>
        <dbReference type="ARBA" id="ARBA00023136"/>
    </source>
</evidence>
<reference evidence="6" key="1">
    <citation type="submission" date="2023-03" db="EMBL/GenBank/DDBJ databases">
        <title>Massive genome expansion in bonnet fungi (Mycena s.s.) driven by repeated elements and novel gene families across ecological guilds.</title>
        <authorList>
            <consortium name="Lawrence Berkeley National Laboratory"/>
            <person name="Harder C.B."/>
            <person name="Miyauchi S."/>
            <person name="Viragh M."/>
            <person name="Kuo A."/>
            <person name="Thoen E."/>
            <person name="Andreopoulos B."/>
            <person name="Lu D."/>
            <person name="Skrede I."/>
            <person name="Drula E."/>
            <person name="Henrissat B."/>
            <person name="Morin E."/>
            <person name="Kohler A."/>
            <person name="Barry K."/>
            <person name="LaButti K."/>
            <person name="Morin E."/>
            <person name="Salamov A."/>
            <person name="Lipzen A."/>
            <person name="Mereny Z."/>
            <person name="Hegedus B."/>
            <person name="Baldrian P."/>
            <person name="Stursova M."/>
            <person name="Weitz H."/>
            <person name="Taylor A."/>
            <person name="Grigoriev I.V."/>
            <person name="Nagy L.G."/>
            <person name="Martin F."/>
            <person name="Kauserud H."/>
        </authorList>
    </citation>
    <scope>NUCLEOTIDE SEQUENCE</scope>
    <source>
        <strain evidence="6">CBHHK200</strain>
    </source>
</reference>
<proteinExistence type="predicted"/>